<accession>A0AA40ELS1</accession>
<keyword evidence="3" id="KW-1185">Reference proteome</keyword>
<feature type="compositionally biased region" description="Polar residues" evidence="1">
    <location>
        <begin position="272"/>
        <end position="285"/>
    </location>
</feature>
<feature type="compositionally biased region" description="Basic and acidic residues" evidence="1">
    <location>
        <begin position="540"/>
        <end position="549"/>
    </location>
</feature>
<comment type="caution">
    <text evidence="2">The sequence shown here is derived from an EMBL/GenBank/DDBJ whole genome shotgun (WGS) entry which is preliminary data.</text>
</comment>
<dbReference type="AlphaFoldDB" id="A0AA40ELS1"/>
<protein>
    <recommendedName>
        <fullName evidence="4">AT hook domain-containing protein</fullName>
    </recommendedName>
</protein>
<feature type="compositionally biased region" description="Acidic residues" evidence="1">
    <location>
        <begin position="529"/>
        <end position="539"/>
    </location>
</feature>
<dbReference type="Proteomes" id="UP001172159">
    <property type="component" value="Unassembled WGS sequence"/>
</dbReference>
<feature type="region of interest" description="Disordered" evidence="1">
    <location>
        <begin position="272"/>
        <end position="562"/>
    </location>
</feature>
<name>A0AA40ELS1_9PEZI</name>
<feature type="region of interest" description="Disordered" evidence="1">
    <location>
        <begin position="1"/>
        <end position="63"/>
    </location>
</feature>
<feature type="compositionally biased region" description="Polar residues" evidence="1">
    <location>
        <begin position="212"/>
        <end position="243"/>
    </location>
</feature>
<feature type="compositionally biased region" description="Low complexity" evidence="1">
    <location>
        <begin position="22"/>
        <end position="33"/>
    </location>
</feature>
<evidence type="ECO:0008006" key="4">
    <source>
        <dbReference type="Google" id="ProtNLM"/>
    </source>
</evidence>
<dbReference type="EMBL" id="JAUKTV010000003">
    <property type="protein sequence ID" value="KAK0741656.1"/>
    <property type="molecule type" value="Genomic_DNA"/>
</dbReference>
<gene>
    <name evidence="2" type="ORF">B0T21DRAFT_345550</name>
</gene>
<organism evidence="2 3">
    <name type="scientific">Apiosordaria backusii</name>
    <dbReference type="NCBI Taxonomy" id="314023"/>
    <lineage>
        <taxon>Eukaryota</taxon>
        <taxon>Fungi</taxon>
        <taxon>Dikarya</taxon>
        <taxon>Ascomycota</taxon>
        <taxon>Pezizomycotina</taxon>
        <taxon>Sordariomycetes</taxon>
        <taxon>Sordariomycetidae</taxon>
        <taxon>Sordariales</taxon>
        <taxon>Lasiosphaeriaceae</taxon>
        <taxon>Apiosordaria</taxon>
    </lineage>
</organism>
<proteinExistence type="predicted"/>
<feature type="compositionally biased region" description="Basic and acidic residues" evidence="1">
    <location>
        <begin position="355"/>
        <end position="368"/>
    </location>
</feature>
<evidence type="ECO:0000313" key="2">
    <source>
        <dbReference type="EMBL" id="KAK0741656.1"/>
    </source>
</evidence>
<feature type="region of interest" description="Disordered" evidence="1">
    <location>
        <begin position="85"/>
        <end position="252"/>
    </location>
</feature>
<evidence type="ECO:0000256" key="1">
    <source>
        <dbReference type="SAM" id="MobiDB-lite"/>
    </source>
</evidence>
<feature type="compositionally biased region" description="Polar residues" evidence="1">
    <location>
        <begin position="54"/>
        <end position="63"/>
    </location>
</feature>
<sequence>MAPREILDSEDDGDDFDDQDYGDTLIPIAGAAPEAEDAPEPQAAAAPPPPDAINNVTNTSTLSTDPSFFERVYEAQYTACVEEAPPTVSDDITTQLALMPPSTRKSGRARAPTQKQSENNDVVDLTTPRKTAEDSVWDFPGSSLPPTADPGPAAASSSARSTRSARKRTQVSNTQDEDPYAFPASTPARSSKRTRRSLSATAESSPVALVPNATSQMYVAQSELTPSQKEQYATVSLPPSSTGEAGVPQPTLPLQLEGTEVHKSSGMTVTTIAYTTPSRIGSSSRGEVPSTGGENVTPAGYQSSPDVLNDMAPPSTSSNKRKARVKTDMDPPTSTASGRKTKKRRTIQDDDDNDGDFRAENDHSHVSEEISTELVPPPEPLPEPEQQAEPQPKKKRGRKKKEPVPQPEEPVPEVELREVYQPDVSVSPPEGQIAPVPDMFEPEPAPETVEPVPEPEPVPEEPPTKKRRGRPRKSDTVAQPQPAVIDVEEEPVEQVKEPLAELPTNSQPKGKKTPAAKGKGGKKKKEVVVDSDEDEENDDGKEWSEKQEQEDQEEEPVEAKKAAKEVIAEAKVEMKVEVKKVKDEKPTAGATPIKPAGYRVGLSKRSRIAPLLKSLKKP</sequence>
<reference evidence="2" key="1">
    <citation type="submission" date="2023-06" db="EMBL/GenBank/DDBJ databases">
        <title>Genome-scale phylogeny and comparative genomics of the fungal order Sordariales.</title>
        <authorList>
            <consortium name="Lawrence Berkeley National Laboratory"/>
            <person name="Hensen N."/>
            <person name="Bonometti L."/>
            <person name="Westerberg I."/>
            <person name="Brannstrom I.O."/>
            <person name="Guillou S."/>
            <person name="Cros-Aarteil S."/>
            <person name="Calhoun S."/>
            <person name="Haridas S."/>
            <person name="Kuo A."/>
            <person name="Mondo S."/>
            <person name="Pangilinan J."/>
            <person name="Riley R."/>
            <person name="Labutti K."/>
            <person name="Andreopoulos B."/>
            <person name="Lipzen A."/>
            <person name="Chen C."/>
            <person name="Yanf M."/>
            <person name="Daum C."/>
            <person name="Ng V."/>
            <person name="Clum A."/>
            <person name="Steindorff A."/>
            <person name="Ohm R."/>
            <person name="Martin F."/>
            <person name="Silar P."/>
            <person name="Natvig D."/>
            <person name="Lalanne C."/>
            <person name="Gautier V."/>
            <person name="Ament-Velasquez S.L."/>
            <person name="Kruys A."/>
            <person name="Hutchinson M.I."/>
            <person name="Powell A.J."/>
            <person name="Barry K."/>
            <person name="Miller A.N."/>
            <person name="Grigoriev I.V."/>
            <person name="Debuchy R."/>
            <person name="Gladieux P."/>
            <person name="Thoren M.H."/>
            <person name="Johannesson H."/>
        </authorList>
    </citation>
    <scope>NUCLEOTIDE SEQUENCE</scope>
    <source>
        <strain evidence="2">CBS 540.89</strain>
    </source>
</reference>
<feature type="compositionally biased region" description="Low complexity" evidence="1">
    <location>
        <begin position="153"/>
        <end position="162"/>
    </location>
</feature>
<feature type="compositionally biased region" description="Basic residues" evidence="1">
    <location>
        <begin position="509"/>
        <end position="525"/>
    </location>
</feature>
<evidence type="ECO:0000313" key="3">
    <source>
        <dbReference type="Proteomes" id="UP001172159"/>
    </source>
</evidence>
<feature type="compositionally biased region" description="Acidic residues" evidence="1">
    <location>
        <begin position="8"/>
        <end position="21"/>
    </location>
</feature>